<gene>
    <name evidence="2" type="ORF">MNBD_ACTINO01-208</name>
</gene>
<dbReference type="PANTHER" id="PTHR33303">
    <property type="entry name" value="CYTOPLASMIC PROTEIN-RELATED"/>
    <property type="match status" value="1"/>
</dbReference>
<dbReference type="InterPro" id="IPR003781">
    <property type="entry name" value="CoA-bd"/>
</dbReference>
<sequence length="141" mass="15450">MTARRVGDGMTDPVSERLDLPDPYIAVVGATDHPHKYGNVIYRDLKSKGYRVVGVNPLRETIDEDRCYARLDDLEEVPDIVNFVVPPTRTLRLLDDVAALGDVAVWIQPGAADDAVRARVAELGLPALIDACIMIRARGKG</sequence>
<name>A0A3B0RZ89_9ZZZZ</name>
<dbReference type="Pfam" id="PF13380">
    <property type="entry name" value="CoA_binding_2"/>
    <property type="match status" value="1"/>
</dbReference>
<evidence type="ECO:0000259" key="1">
    <source>
        <dbReference type="SMART" id="SM00881"/>
    </source>
</evidence>
<dbReference type="EMBL" id="UOEI01000188">
    <property type="protein sequence ID" value="VAV96782.1"/>
    <property type="molecule type" value="Genomic_DNA"/>
</dbReference>
<feature type="domain" description="CoA-binding" evidence="1">
    <location>
        <begin position="18"/>
        <end position="111"/>
    </location>
</feature>
<dbReference type="PANTHER" id="PTHR33303:SF2">
    <property type="entry name" value="COA-BINDING DOMAIN-CONTAINING PROTEIN"/>
    <property type="match status" value="1"/>
</dbReference>
<proteinExistence type="predicted"/>
<dbReference type="SMART" id="SM00881">
    <property type="entry name" value="CoA_binding"/>
    <property type="match status" value="1"/>
</dbReference>
<dbReference type="AlphaFoldDB" id="A0A3B0RZ89"/>
<reference evidence="2" key="1">
    <citation type="submission" date="2018-06" db="EMBL/GenBank/DDBJ databases">
        <authorList>
            <person name="Zhirakovskaya E."/>
        </authorList>
    </citation>
    <scope>NUCLEOTIDE SEQUENCE</scope>
</reference>
<dbReference type="InterPro" id="IPR036291">
    <property type="entry name" value="NAD(P)-bd_dom_sf"/>
</dbReference>
<evidence type="ECO:0000313" key="2">
    <source>
        <dbReference type="EMBL" id="VAV96782.1"/>
    </source>
</evidence>
<protein>
    <recommendedName>
        <fullName evidence="1">CoA-binding domain-containing protein</fullName>
    </recommendedName>
</protein>
<dbReference type="SUPFAM" id="SSF51735">
    <property type="entry name" value="NAD(P)-binding Rossmann-fold domains"/>
    <property type="match status" value="1"/>
</dbReference>
<accession>A0A3B0RZ89</accession>
<dbReference type="Gene3D" id="3.40.50.720">
    <property type="entry name" value="NAD(P)-binding Rossmann-like Domain"/>
    <property type="match status" value="1"/>
</dbReference>
<organism evidence="2">
    <name type="scientific">hydrothermal vent metagenome</name>
    <dbReference type="NCBI Taxonomy" id="652676"/>
    <lineage>
        <taxon>unclassified sequences</taxon>
        <taxon>metagenomes</taxon>
        <taxon>ecological metagenomes</taxon>
    </lineage>
</organism>